<sequence>MAKSYKTHNLKPVQFVFLLIISLSIISSSSGRLLYDSLPQNRAAAEPALNLALPSDKVNHASPLNPSDKYNMKHVLPCEMDSNNNKKKKNSDVKVGARFAGKYGPTILNMLPKGQTVNSGPSKGSNDIEN</sequence>
<protein>
    <recommendedName>
        <fullName evidence="4">BURP domain-containing protein</fullName>
    </recommendedName>
</protein>
<evidence type="ECO:0000313" key="3">
    <source>
        <dbReference type="Proteomes" id="UP001174677"/>
    </source>
</evidence>
<dbReference type="EMBL" id="JARPOI010000008">
    <property type="protein sequence ID" value="KAJ9175993.1"/>
    <property type="molecule type" value="Genomic_DNA"/>
</dbReference>
<evidence type="ECO:0008006" key="4">
    <source>
        <dbReference type="Google" id="ProtNLM"/>
    </source>
</evidence>
<feature type="compositionally biased region" description="Polar residues" evidence="1">
    <location>
        <begin position="115"/>
        <end position="130"/>
    </location>
</feature>
<name>A0ABQ9M8M5_HEVBR</name>
<organism evidence="2 3">
    <name type="scientific">Hevea brasiliensis</name>
    <name type="common">Para rubber tree</name>
    <name type="synonym">Siphonia brasiliensis</name>
    <dbReference type="NCBI Taxonomy" id="3981"/>
    <lineage>
        <taxon>Eukaryota</taxon>
        <taxon>Viridiplantae</taxon>
        <taxon>Streptophyta</taxon>
        <taxon>Embryophyta</taxon>
        <taxon>Tracheophyta</taxon>
        <taxon>Spermatophyta</taxon>
        <taxon>Magnoliopsida</taxon>
        <taxon>eudicotyledons</taxon>
        <taxon>Gunneridae</taxon>
        <taxon>Pentapetalae</taxon>
        <taxon>rosids</taxon>
        <taxon>fabids</taxon>
        <taxon>Malpighiales</taxon>
        <taxon>Euphorbiaceae</taxon>
        <taxon>Crotonoideae</taxon>
        <taxon>Micrandreae</taxon>
        <taxon>Hevea</taxon>
    </lineage>
</organism>
<dbReference type="Proteomes" id="UP001174677">
    <property type="component" value="Chromosome 8"/>
</dbReference>
<comment type="caution">
    <text evidence="2">The sequence shown here is derived from an EMBL/GenBank/DDBJ whole genome shotgun (WGS) entry which is preliminary data.</text>
</comment>
<proteinExistence type="predicted"/>
<reference evidence="2 3" key="1">
    <citation type="journal article" date="2023" name="Plant Biotechnol. J.">
        <title>Chromosome-level wild Hevea brasiliensis genome provides new tools for genomic-assisted breeding and valuable loci to elevate rubber yield.</title>
        <authorList>
            <person name="Cheng H."/>
            <person name="Song X."/>
            <person name="Hu Y."/>
            <person name="Wu T."/>
            <person name="Yang Q."/>
            <person name="An Z."/>
            <person name="Feng S."/>
            <person name="Deng Z."/>
            <person name="Wu W."/>
            <person name="Zeng X."/>
            <person name="Tu M."/>
            <person name="Wang X."/>
            <person name="Huang H."/>
        </authorList>
    </citation>
    <scope>NUCLEOTIDE SEQUENCE [LARGE SCALE GENOMIC DNA]</scope>
    <source>
        <strain evidence="2">MT/VB/25A 57/8</strain>
    </source>
</reference>
<evidence type="ECO:0000313" key="2">
    <source>
        <dbReference type="EMBL" id="KAJ9175993.1"/>
    </source>
</evidence>
<feature type="region of interest" description="Disordered" evidence="1">
    <location>
        <begin position="111"/>
        <end position="130"/>
    </location>
</feature>
<evidence type="ECO:0000256" key="1">
    <source>
        <dbReference type="SAM" id="MobiDB-lite"/>
    </source>
</evidence>
<accession>A0ABQ9M8M5</accession>
<gene>
    <name evidence="2" type="ORF">P3X46_014487</name>
</gene>
<keyword evidence="3" id="KW-1185">Reference proteome</keyword>